<keyword evidence="3" id="KW-0378">Hydrolase</keyword>
<sequence>MIKKILLILLCSFTIMNSSVVPSYSVSFDKTFMSSLYNEDNVNSDYKNVMKQDLLILMLAYPQYIQDILCENDNVYIVMKSGAKFIYDDKKNKSSEEKLSNPDLQDMLEDIYPLNKTNEIMSKDFNPGRIRHYGLLNEVYGSSKSSVEKNLCSLKYGYTNYQFNKQNNANIALENTLRELIPLSKNNDKIAAILYPASGTYNYRVISGTGRLSPHAYGITIDLKSDKRDYWKWASKEQGESRIREYPEELVSAFEKNNFVWGGKWGYFDILHFEYRPEIILKARYFSQHDNDNNWFAGVPSEDSYVKECISLIDSKIP</sequence>
<name>A0A2S7FB78_CLOBU</name>
<protein>
    <submittedName>
        <fullName evidence="3">Glycoside hydrolase</fullName>
    </submittedName>
</protein>
<comment type="caution">
    <text evidence="3">The sequence shown here is derived from an EMBL/GenBank/DDBJ whole genome shotgun (WGS) entry which is preliminary data.</text>
</comment>
<reference evidence="3 4" key="1">
    <citation type="submission" date="2016-01" db="EMBL/GenBank/DDBJ databases">
        <title>Characterization of the Clostridium difficile lineages that are prevalent in Hong Kong and China.</title>
        <authorList>
            <person name="Kwok J.S.-L."/>
            <person name="Lam W.-Y."/>
            <person name="Ip M."/>
            <person name="Chan T.-F."/>
            <person name="Hawkey P.M."/>
            <person name="Tsui S.K.-W."/>
        </authorList>
    </citation>
    <scope>NUCLEOTIDE SEQUENCE [LARGE SCALE GENOMIC DNA]</scope>
    <source>
        <strain evidence="3 4">300064</strain>
    </source>
</reference>
<dbReference type="GO" id="GO:0008233">
    <property type="term" value="F:peptidase activity"/>
    <property type="evidence" value="ECO:0007669"/>
    <property type="project" value="InterPro"/>
</dbReference>
<evidence type="ECO:0000259" key="2">
    <source>
        <dbReference type="Pfam" id="PF13539"/>
    </source>
</evidence>
<accession>A0A2S7FB78</accession>
<feature type="chain" id="PRO_5038685717" evidence="1">
    <location>
        <begin position="24"/>
        <end position="318"/>
    </location>
</feature>
<dbReference type="InterPro" id="IPR009045">
    <property type="entry name" value="Zn_M74/Hedgehog-like"/>
</dbReference>
<dbReference type="SUPFAM" id="SSF55166">
    <property type="entry name" value="Hedgehog/DD-peptidase"/>
    <property type="match status" value="1"/>
</dbReference>
<dbReference type="EMBL" id="LRDH01000103">
    <property type="protein sequence ID" value="PPV15030.1"/>
    <property type="molecule type" value="Genomic_DNA"/>
</dbReference>
<dbReference type="Gene3D" id="3.30.1380.10">
    <property type="match status" value="1"/>
</dbReference>
<proteinExistence type="predicted"/>
<dbReference type="AlphaFoldDB" id="A0A2S7FB78"/>
<feature type="signal peptide" evidence="1">
    <location>
        <begin position="1"/>
        <end position="23"/>
    </location>
</feature>
<gene>
    <name evidence="3" type="ORF">AWN73_12985</name>
</gene>
<evidence type="ECO:0000256" key="1">
    <source>
        <dbReference type="SAM" id="SignalP"/>
    </source>
</evidence>
<dbReference type="Pfam" id="PF13539">
    <property type="entry name" value="Peptidase_M15_4"/>
    <property type="match status" value="1"/>
</dbReference>
<keyword evidence="1" id="KW-0732">Signal</keyword>
<evidence type="ECO:0000313" key="3">
    <source>
        <dbReference type="EMBL" id="PPV15030.1"/>
    </source>
</evidence>
<dbReference type="RefSeq" id="WP_043662855.1">
    <property type="nucleotide sequence ID" value="NZ_JSEG01000005.1"/>
</dbReference>
<evidence type="ECO:0000313" key="4">
    <source>
        <dbReference type="Proteomes" id="UP000238081"/>
    </source>
</evidence>
<feature type="domain" description="Peptidase M15C" evidence="2">
    <location>
        <begin position="208"/>
        <end position="275"/>
    </location>
</feature>
<organism evidence="3 4">
    <name type="scientific">Clostridium butyricum</name>
    <dbReference type="NCBI Taxonomy" id="1492"/>
    <lineage>
        <taxon>Bacteria</taxon>
        <taxon>Bacillati</taxon>
        <taxon>Bacillota</taxon>
        <taxon>Clostridia</taxon>
        <taxon>Eubacteriales</taxon>
        <taxon>Clostridiaceae</taxon>
        <taxon>Clostridium</taxon>
    </lineage>
</organism>
<dbReference type="InterPro" id="IPR039561">
    <property type="entry name" value="Peptidase_M15C"/>
</dbReference>
<dbReference type="Proteomes" id="UP000238081">
    <property type="component" value="Unassembled WGS sequence"/>
</dbReference>